<proteinExistence type="predicted"/>
<organism evidence="1 2">
    <name type="scientific">Dankookia rubra</name>
    <dbReference type="NCBI Taxonomy" id="1442381"/>
    <lineage>
        <taxon>Bacteria</taxon>
        <taxon>Pseudomonadati</taxon>
        <taxon>Pseudomonadota</taxon>
        <taxon>Alphaproteobacteria</taxon>
        <taxon>Acetobacterales</taxon>
        <taxon>Roseomonadaceae</taxon>
        <taxon>Dankookia</taxon>
    </lineage>
</organism>
<sequence>MSDSTDKAAEDTPPQGLPACVRAIIAPWWERRARSIAAALEAAGEGEAVEFEGRRHTVEELVAAAERAVEMADRLSETSA</sequence>
<evidence type="ECO:0000313" key="1">
    <source>
        <dbReference type="EMBL" id="TDH58321.1"/>
    </source>
</evidence>
<dbReference type="RefSeq" id="WP_133292845.1">
    <property type="nucleotide sequence ID" value="NZ_SMSJ01000131.1"/>
</dbReference>
<keyword evidence="2" id="KW-1185">Reference proteome</keyword>
<reference evidence="1 2" key="1">
    <citation type="journal article" date="2016" name="J. Microbiol.">
        <title>Dankookia rubra gen. nov., sp. nov., an alphaproteobacterium isolated from sediment of a shallow stream.</title>
        <authorList>
            <person name="Kim W.H."/>
            <person name="Kim D.H."/>
            <person name="Kang K."/>
            <person name="Ahn T.Y."/>
        </authorList>
    </citation>
    <scope>NUCLEOTIDE SEQUENCE [LARGE SCALE GENOMIC DNA]</scope>
    <source>
        <strain evidence="1 2">JCM30602</strain>
    </source>
</reference>
<evidence type="ECO:0000313" key="2">
    <source>
        <dbReference type="Proteomes" id="UP000295096"/>
    </source>
</evidence>
<dbReference type="EMBL" id="SMSJ01000131">
    <property type="protein sequence ID" value="TDH58321.1"/>
    <property type="molecule type" value="Genomic_DNA"/>
</dbReference>
<protein>
    <submittedName>
        <fullName evidence="1">Uncharacterized protein</fullName>
    </submittedName>
</protein>
<accession>A0A4R5Q7R7</accession>
<comment type="caution">
    <text evidence="1">The sequence shown here is derived from an EMBL/GenBank/DDBJ whole genome shotgun (WGS) entry which is preliminary data.</text>
</comment>
<name>A0A4R5Q7R7_9PROT</name>
<gene>
    <name evidence="1" type="ORF">E2C06_33205</name>
</gene>
<dbReference type="Proteomes" id="UP000295096">
    <property type="component" value="Unassembled WGS sequence"/>
</dbReference>
<dbReference type="AlphaFoldDB" id="A0A4R5Q7R7"/>